<comment type="similarity">
    <text evidence="2">Belongs to the EamA transporter family.</text>
</comment>
<evidence type="ECO:0000256" key="3">
    <source>
        <dbReference type="ARBA" id="ARBA00022448"/>
    </source>
</evidence>
<feature type="transmembrane region" description="Helical" evidence="8">
    <location>
        <begin position="162"/>
        <end position="179"/>
    </location>
</feature>
<evidence type="ECO:0000256" key="7">
    <source>
        <dbReference type="ARBA" id="ARBA00023136"/>
    </source>
</evidence>
<dbReference type="SUPFAM" id="SSF103481">
    <property type="entry name" value="Multidrug resistance efflux transporter EmrE"/>
    <property type="match status" value="2"/>
</dbReference>
<accession>F0EHH2</accession>
<feature type="transmembrane region" description="Helical" evidence="8">
    <location>
        <begin position="66"/>
        <end position="86"/>
    </location>
</feature>
<proteinExistence type="inferred from homology"/>
<sequence>MKNQKIRYNKITYGLGGVFFFRKDLLSWKKIRDKMKNKGVYFGLSAYVLWGLVTLYWKIIVGVSPLATMCYRIVWSFVFMVLFIVLSGKKTQFLQEARLLWKNKAFAGLIVLASVLISINWFTFIFAVSAGRVMQASLGYYINPLVNVLLATVFLKERLSRTGMLACLLASIGVILLSIQTGTIPYASLIMAFSFSTYGLIKKRIPISSVTGLTIETMVIFPFALVYILGFSTVGFMNYPLQTNLLLMGAGIVTAIPLLLFAEAAKNVSYITLGFIQYVNPTIMLLLAIFLFHETYSLAQFSAFAFIWLGIAVFTYGTLGTAMKERRMGQQRKQL</sequence>
<comment type="subcellular location">
    <subcellularLocation>
        <location evidence="1">Cell membrane</location>
        <topology evidence="1">Multi-pass membrane protein</topology>
    </subcellularLocation>
</comment>
<protein>
    <submittedName>
        <fullName evidence="10">Protein RarD</fullName>
    </submittedName>
</protein>
<dbReference type="HOGENOM" id="CLU_054508_1_0_9"/>
<evidence type="ECO:0000256" key="4">
    <source>
        <dbReference type="ARBA" id="ARBA00022475"/>
    </source>
</evidence>
<dbReference type="AlphaFoldDB" id="F0EHH2"/>
<dbReference type="InterPro" id="IPR000620">
    <property type="entry name" value="EamA_dom"/>
</dbReference>
<keyword evidence="3" id="KW-0813">Transport</keyword>
<comment type="caution">
    <text evidence="10">The sequence shown here is derived from an EMBL/GenBank/DDBJ whole genome shotgun (WGS) entry which is preliminary data.</text>
</comment>
<dbReference type="EMBL" id="AEWT01000007">
    <property type="protein sequence ID" value="EGC70486.1"/>
    <property type="molecule type" value="Genomic_DNA"/>
</dbReference>
<evidence type="ECO:0000256" key="1">
    <source>
        <dbReference type="ARBA" id="ARBA00004651"/>
    </source>
</evidence>
<organism evidence="10 11">
    <name type="scientific">Enterococcus casseliflavus ATCC 12755</name>
    <dbReference type="NCBI Taxonomy" id="888066"/>
    <lineage>
        <taxon>Bacteria</taxon>
        <taxon>Bacillati</taxon>
        <taxon>Bacillota</taxon>
        <taxon>Bacilli</taxon>
        <taxon>Lactobacillales</taxon>
        <taxon>Enterococcaceae</taxon>
        <taxon>Enterococcus</taxon>
    </lineage>
</organism>
<feature type="transmembrane region" description="Helical" evidence="8">
    <location>
        <begin position="39"/>
        <end position="60"/>
    </location>
</feature>
<dbReference type="InterPro" id="IPR004626">
    <property type="entry name" value="RarD"/>
</dbReference>
<name>F0EHH2_ENTCA</name>
<evidence type="ECO:0000256" key="5">
    <source>
        <dbReference type="ARBA" id="ARBA00022692"/>
    </source>
</evidence>
<evidence type="ECO:0000313" key="10">
    <source>
        <dbReference type="EMBL" id="EGC70486.1"/>
    </source>
</evidence>
<dbReference type="Proteomes" id="UP000004835">
    <property type="component" value="Unassembled WGS sequence"/>
</dbReference>
<keyword evidence="6 8" id="KW-1133">Transmembrane helix</keyword>
<dbReference type="GO" id="GO:0005886">
    <property type="term" value="C:plasma membrane"/>
    <property type="evidence" value="ECO:0007669"/>
    <property type="project" value="UniProtKB-SubCell"/>
</dbReference>
<dbReference type="Pfam" id="PF00892">
    <property type="entry name" value="EamA"/>
    <property type="match status" value="1"/>
</dbReference>
<gene>
    <name evidence="10" type="primary">rarD</name>
    <name evidence="10" type="ORF">HMPREF9087_0864</name>
</gene>
<keyword evidence="5 8" id="KW-0812">Transmembrane</keyword>
<reference evidence="10 11" key="1">
    <citation type="submission" date="2011-01" db="EMBL/GenBank/DDBJ databases">
        <authorList>
            <person name="Muzny D."/>
            <person name="Qin X."/>
            <person name="Deng J."/>
            <person name="Jiang H."/>
            <person name="Liu Y."/>
            <person name="Qu J."/>
            <person name="Song X.-Z."/>
            <person name="Zhang L."/>
            <person name="Thornton R."/>
            <person name="Coyle M."/>
            <person name="Francisco L."/>
            <person name="Jackson L."/>
            <person name="Javaid M."/>
            <person name="Korchina V."/>
            <person name="Kovar C."/>
            <person name="Mata R."/>
            <person name="Mathew T."/>
            <person name="Ngo R."/>
            <person name="Nguyen L."/>
            <person name="Nguyen N."/>
            <person name="Okwuonu G."/>
            <person name="Ongeri F."/>
            <person name="Pham C."/>
            <person name="Simmons D."/>
            <person name="Wilczek-Boney K."/>
            <person name="Hale W."/>
            <person name="Jakkamsetti A."/>
            <person name="Pham P."/>
            <person name="Ruth R."/>
            <person name="San Lucas F."/>
            <person name="Warren J."/>
            <person name="Zhang J."/>
            <person name="Zhao Z."/>
            <person name="Zhou C."/>
            <person name="Zhu D."/>
            <person name="Lee S."/>
            <person name="Bess C."/>
            <person name="Blankenburg K."/>
            <person name="Forbes L."/>
            <person name="Fu Q."/>
            <person name="Gubbala S."/>
            <person name="Hirani K."/>
            <person name="Jayaseelan J.C."/>
            <person name="Lara F."/>
            <person name="Munidasa M."/>
            <person name="Palculict T."/>
            <person name="Patil S."/>
            <person name="Pu L.-L."/>
            <person name="Saada N."/>
            <person name="Tang L."/>
            <person name="Weissenberger G."/>
            <person name="Zhu Y."/>
            <person name="Hemphill L."/>
            <person name="Shang Y."/>
            <person name="Youmans B."/>
            <person name="Ayvaz T."/>
            <person name="Ross M."/>
            <person name="Santibanez J."/>
            <person name="Aqrawi P."/>
            <person name="Gross S."/>
            <person name="Joshi V."/>
            <person name="Fowler G."/>
            <person name="Nazareth L."/>
            <person name="Reid J."/>
            <person name="Worley K."/>
            <person name="Petrosino J."/>
            <person name="Highlander S."/>
            <person name="Gibbs R."/>
        </authorList>
    </citation>
    <scope>NUCLEOTIDE SEQUENCE [LARGE SCALE GENOMIC DNA]</scope>
    <source>
        <strain evidence="10 11">ATCC 12755</strain>
    </source>
</reference>
<keyword evidence="7 8" id="KW-0472">Membrane</keyword>
<feature type="transmembrane region" description="Helical" evidence="8">
    <location>
        <begin position="138"/>
        <end position="155"/>
    </location>
</feature>
<dbReference type="PANTHER" id="PTHR22911:SF137">
    <property type="entry name" value="SOLUTE CARRIER FAMILY 35 MEMBER G2-RELATED"/>
    <property type="match status" value="1"/>
</dbReference>
<evidence type="ECO:0000313" key="11">
    <source>
        <dbReference type="Proteomes" id="UP000004835"/>
    </source>
</evidence>
<feature type="transmembrane region" description="Helical" evidence="8">
    <location>
        <begin position="185"/>
        <end position="201"/>
    </location>
</feature>
<evidence type="ECO:0000259" key="9">
    <source>
        <dbReference type="Pfam" id="PF00892"/>
    </source>
</evidence>
<feature type="transmembrane region" description="Helical" evidence="8">
    <location>
        <begin position="268"/>
        <end position="292"/>
    </location>
</feature>
<dbReference type="InterPro" id="IPR037185">
    <property type="entry name" value="EmrE-like"/>
</dbReference>
<feature type="transmembrane region" description="Helical" evidence="8">
    <location>
        <begin position="213"/>
        <end position="237"/>
    </location>
</feature>
<feature type="domain" description="EamA" evidence="9">
    <location>
        <begin position="38"/>
        <end position="178"/>
    </location>
</feature>
<dbReference type="NCBIfam" id="TIGR00688">
    <property type="entry name" value="rarD"/>
    <property type="match status" value="1"/>
</dbReference>
<feature type="transmembrane region" description="Helical" evidence="8">
    <location>
        <begin position="298"/>
        <end position="323"/>
    </location>
</feature>
<dbReference type="PANTHER" id="PTHR22911">
    <property type="entry name" value="ACYL-MALONYL CONDENSING ENZYME-RELATED"/>
    <property type="match status" value="1"/>
</dbReference>
<evidence type="ECO:0000256" key="8">
    <source>
        <dbReference type="SAM" id="Phobius"/>
    </source>
</evidence>
<feature type="transmembrane region" description="Helical" evidence="8">
    <location>
        <begin position="106"/>
        <end position="126"/>
    </location>
</feature>
<evidence type="ECO:0000256" key="2">
    <source>
        <dbReference type="ARBA" id="ARBA00007362"/>
    </source>
</evidence>
<evidence type="ECO:0000256" key="6">
    <source>
        <dbReference type="ARBA" id="ARBA00022989"/>
    </source>
</evidence>
<feature type="transmembrane region" description="Helical" evidence="8">
    <location>
        <begin position="243"/>
        <end position="261"/>
    </location>
</feature>
<keyword evidence="4" id="KW-1003">Cell membrane</keyword>